<feature type="signal peptide" evidence="1">
    <location>
        <begin position="1"/>
        <end position="21"/>
    </location>
</feature>
<name>A0ABS2KFF1_9GAMM</name>
<organism evidence="3 4">
    <name type="scientific">Dyella mobilis</name>
    <dbReference type="NCBI Taxonomy" id="1849582"/>
    <lineage>
        <taxon>Bacteria</taxon>
        <taxon>Pseudomonadati</taxon>
        <taxon>Pseudomonadota</taxon>
        <taxon>Gammaproteobacteria</taxon>
        <taxon>Lysobacterales</taxon>
        <taxon>Rhodanobacteraceae</taxon>
        <taxon>Dyella</taxon>
    </lineage>
</organism>
<reference evidence="3" key="1">
    <citation type="submission" date="2020-10" db="EMBL/GenBank/DDBJ databases">
        <title>Phylogeny of dyella-like bacteria.</title>
        <authorList>
            <person name="Fu J."/>
        </authorList>
    </citation>
    <scope>NUCLEOTIDE SEQUENCE</scope>
    <source>
        <strain evidence="3">DHON07</strain>
    </source>
</reference>
<evidence type="ECO:0000313" key="4">
    <source>
        <dbReference type="Proteomes" id="UP001430193"/>
    </source>
</evidence>
<evidence type="ECO:0000313" key="3">
    <source>
        <dbReference type="EMBL" id="MBM7129881.1"/>
    </source>
</evidence>
<evidence type="ECO:0000256" key="1">
    <source>
        <dbReference type="SAM" id="SignalP"/>
    </source>
</evidence>
<feature type="domain" description="NTF2 fold" evidence="2">
    <location>
        <begin position="37"/>
        <end position="102"/>
    </location>
</feature>
<dbReference type="RefSeq" id="WP_204631476.1">
    <property type="nucleotide sequence ID" value="NZ_BSOC01000003.1"/>
</dbReference>
<sequence length="106" mass="11384">MKKLGAVLIALMFSGAIFGQATNGVRPHPDYVPDERTAETIAQAVLIARFGEDRVKPQLPLHAVRSPNGNYWIVQGTTPAMTTAGGLTVVIDEHSGCIEAVMTHMK</sequence>
<feature type="chain" id="PRO_5047447167" description="NTF2 fold domain-containing protein" evidence="1">
    <location>
        <begin position="22"/>
        <end position="106"/>
    </location>
</feature>
<dbReference type="Pfam" id="PF15631">
    <property type="entry name" value="Imm-NTF2-2"/>
    <property type="match status" value="1"/>
</dbReference>
<dbReference type="InterPro" id="IPR028921">
    <property type="entry name" value="NTF2_fold_dom"/>
</dbReference>
<dbReference type="EMBL" id="JADIKF010000038">
    <property type="protein sequence ID" value="MBM7129881.1"/>
    <property type="molecule type" value="Genomic_DNA"/>
</dbReference>
<keyword evidence="1" id="KW-0732">Signal</keyword>
<comment type="caution">
    <text evidence="3">The sequence shown here is derived from an EMBL/GenBank/DDBJ whole genome shotgun (WGS) entry which is preliminary data.</text>
</comment>
<proteinExistence type="predicted"/>
<gene>
    <name evidence="3" type="ORF">ISS99_10110</name>
</gene>
<evidence type="ECO:0000259" key="2">
    <source>
        <dbReference type="Pfam" id="PF15631"/>
    </source>
</evidence>
<accession>A0ABS2KFF1</accession>
<protein>
    <recommendedName>
        <fullName evidence="2">NTF2 fold domain-containing protein</fullName>
    </recommendedName>
</protein>
<keyword evidence="4" id="KW-1185">Reference proteome</keyword>
<dbReference type="Proteomes" id="UP001430193">
    <property type="component" value="Unassembled WGS sequence"/>
</dbReference>